<reference evidence="4 5" key="1">
    <citation type="submission" date="2015-12" db="EMBL/GenBank/DDBJ databases">
        <title>Draft genome sequence of the thermoanaerobe Thermotalea metallivorans, an isolate from the runoff channel of the Great Artesian Basin, Australia.</title>
        <authorList>
            <person name="Patel B.K."/>
        </authorList>
    </citation>
    <scope>NUCLEOTIDE SEQUENCE [LARGE SCALE GENOMIC DNA]</scope>
    <source>
        <strain evidence="4 5">B2-1</strain>
    </source>
</reference>
<proteinExistence type="inferred from homology"/>
<feature type="transmembrane region" description="Helical" evidence="3">
    <location>
        <begin position="343"/>
        <end position="361"/>
    </location>
</feature>
<evidence type="ECO:0000313" key="5">
    <source>
        <dbReference type="Proteomes" id="UP000070456"/>
    </source>
</evidence>
<feature type="transmembrane region" description="Helical" evidence="3">
    <location>
        <begin position="368"/>
        <end position="388"/>
    </location>
</feature>
<evidence type="ECO:0000256" key="2">
    <source>
        <dbReference type="ARBA" id="ARBA00023136"/>
    </source>
</evidence>
<protein>
    <submittedName>
        <fullName evidence="4">Spore germination protein B1</fullName>
    </submittedName>
</protein>
<name>A0A140L2G4_9FIRM</name>
<dbReference type="InterPro" id="IPR004995">
    <property type="entry name" value="Spore_Ger"/>
</dbReference>
<dbReference type="InterPro" id="IPR050768">
    <property type="entry name" value="UPF0353/GerABKA_families"/>
</dbReference>
<gene>
    <name evidence="4" type="primary">gerBA_2</name>
    <name evidence="4" type="ORF">AN619_20790</name>
</gene>
<feature type="transmembrane region" description="Helical" evidence="3">
    <location>
        <begin position="424"/>
        <end position="450"/>
    </location>
</feature>
<keyword evidence="3" id="KW-0812">Transmembrane</keyword>
<dbReference type="PANTHER" id="PTHR22550">
    <property type="entry name" value="SPORE GERMINATION PROTEIN"/>
    <property type="match status" value="1"/>
</dbReference>
<dbReference type="GO" id="GO:0016020">
    <property type="term" value="C:membrane"/>
    <property type="evidence" value="ECO:0007669"/>
    <property type="project" value="InterPro"/>
</dbReference>
<evidence type="ECO:0000256" key="1">
    <source>
        <dbReference type="ARBA" id="ARBA00005278"/>
    </source>
</evidence>
<organism evidence="4 5">
    <name type="scientific">Thermotalea metallivorans</name>
    <dbReference type="NCBI Taxonomy" id="520762"/>
    <lineage>
        <taxon>Bacteria</taxon>
        <taxon>Bacillati</taxon>
        <taxon>Bacillota</taxon>
        <taxon>Clostridia</taxon>
        <taxon>Peptostreptococcales</taxon>
        <taxon>Thermotaleaceae</taxon>
        <taxon>Thermotalea</taxon>
    </lineage>
</organism>
<dbReference type="Proteomes" id="UP000070456">
    <property type="component" value="Unassembled WGS sequence"/>
</dbReference>
<keyword evidence="3" id="KW-1133">Transmembrane helix</keyword>
<feature type="transmembrane region" description="Helical" evidence="3">
    <location>
        <begin position="301"/>
        <end position="323"/>
    </location>
</feature>
<dbReference type="AlphaFoldDB" id="A0A140L2G4"/>
<keyword evidence="5" id="KW-1185">Reference proteome</keyword>
<evidence type="ECO:0000256" key="3">
    <source>
        <dbReference type="SAM" id="Phobius"/>
    </source>
</evidence>
<sequence>MFDEGKEEKGNRNKELKLMKSLQGNAALFQEIFCHDDTIIFRSFEIGSLEKKCIVIYEDGMVDAERINENILGPMMNCNGEKFSKHPTLEQLVERVIQIDEVKKTGDIDMLVGAILYGDTVLLVDGVAEALIINTKGWQGRAVESPESEVIIKGPREGFVETLLVNISLIRRRVRSADLKFKLKELGIRTKTRICICYIEGLVNPKILAELENRINGIEIDGILGSNYIEEFIMDSPFSPFRTIGYTERPDVVVGNLLEGRIAVLCDGTPSVIVLPHLFLEYFQSSEDYYESYIYASINRLLRYLAFFLSTSVPAIYVALTTFHQEMIPTPLLLSISAAREGVPFPTIVEAILMLLAFEILREGGVRLPTPYGSTISFVGALILGQAAVEARLVSAPIVIVAALTGISNFLMPKLIGALIVVRTIFLLLSAFLGLYGYIFGVIGLFIHLMSMRSFGIPYMTEFSSFDPQDLKDTAIRAPWWYMRYRPKLIGRKNPARMKKYIPMEKR</sequence>
<dbReference type="EMBL" id="LOEE01000046">
    <property type="protein sequence ID" value="KXG74739.1"/>
    <property type="molecule type" value="Genomic_DNA"/>
</dbReference>
<accession>A0A140L2G4</accession>
<feature type="transmembrane region" description="Helical" evidence="3">
    <location>
        <begin position="394"/>
        <end position="412"/>
    </location>
</feature>
<comment type="caution">
    <text evidence="4">The sequence shown here is derived from an EMBL/GenBank/DDBJ whole genome shotgun (WGS) entry which is preliminary data.</text>
</comment>
<dbReference type="PATRIC" id="fig|520762.4.peg.2304"/>
<dbReference type="PANTHER" id="PTHR22550:SF5">
    <property type="entry name" value="LEUCINE ZIPPER PROTEIN 4"/>
    <property type="match status" value="1"/>
</dbReference>
<comment type="similarity">
    <text evidence="1">Belongs to the GerABKA family.</text>
</comment>
<dbReference type="PIRSF" id="PIRSF005690">
    <property type="entry name" value="GerBA"/>
    <property type="match status" value="1"/>
</dbReference>
<dbReference type="Pfam" id="PF03323">
    <property type="entry name" value="GerA"/>
    <property type="match status" value="1"/>
</dbReference>
<dbReference type="GO" id="GO:0009847">
    <property type="term" value="P:spore germination"/>
    <property type="evidence" value="ECO:0007669"/>
    <property type="project" value="InterPro"/>
</dbReference>
<evidence type="ECO:0000313" key="4">
    <source>
        <dbReference type="EMBL" id="KXG74739.1"/>
    </source>
</evidence>
<keyword evidence="2 3" id="KW-0472">Membrane</keyword>
<dbReference type="STRING" id="520762.AN619_20790"/>
<dbReference type="OrthoDB" id="9772630at2"/>